<evidence type="ECO:0000313" key="3">
    <source>
        <dbReference type="EMBL" id="ETI25271.1"/>
    </source>
</evidence>
<dbReference type="EMBL" id="KB822704">
    <property type="protein sequence ID" value="ETI25271.1"/>
    <property type="molecule type" value="Genomic_DNA"/>
</dbReference>
<dbReference type="VEuPathDB" id="FungiDB:G647_04646"/>
<evidence type="ECO:0000256" key="2">
    <source>
        <dbReference type="SAM" id="MobiDB-lite"/>
    </source>
</evidence>
<gene>
    <name evidence="3" type="ORF">G647_04646</name>
</gene>
<protein>
    <submittedName>
        <fullName evidence="3">Uncharacterized protein</fullName>
    </submittedName>
</protein>
<reference evidence="3 4" key="1">
    <citation type="submission" date="2013-03" db="EMBL/GenBank/DDBJ databases">
        <title>The Genome Sequence of Cladophialophora carrionii CBS 160.54.</title>
        <authorList>
            <consortium name="The Broad Institute Genomics Platform"/>
            <person name="Cuomo C."/>
            <person name="de Hoog S."/>
            <person name="Gorbushina A."/>
            <person name="Walker B."/>
            <person name="Young S.K."/>
            <person name="Zeng Q."/>
            <person name="Gargeya S."/>
            <person name="Fitzgerald M."/>
            <person name="Haas B."/>
            <person name="Abouelleil A."/>
            <person name="Allen A.W."/>
            <person name="Alvarado L."/>
            <person name="Arachchi H.M."/>
            <person name="Berlin A.M."/>
            <person name="Chapman S.B."/>
            <person name="Gainer-Dewar J."/>
            <person name="Goldberg J."/>
            <person name="Griggs A."/>
            <person name="Gujja S."/>
            <person name="Hansen M."/>
            <person name="Howarth C."/>
            <person name="Imamovic A."/>
            <person name="Ireland A."/>
            <person name="Larimer J."/>
            <person name="McCowan C."/>
            <person name="Murphy C."/>
            <person name="Pearson M."/>
            <person name="Poon T.W."/>
            <person name="Priest M."/>
            <person name="Roberts A."/>
            <person name="Saif S."/>
            <person name="Shea T."/>
            <person name="Sisk P."/>
            <person name="Sykes S."/>
            <person name="Wortman J."/>
            <person name="Nusbaum C."/>
            <person name="Birren B."/>
        </authorList>
    </citation>
    <scope>NUCLEOTIDE SEQUENCE [LARGE SCALE GENOMIC DNA]</scope>
    <source>
        <strain evidence="3 4">CBS 160.54</strain>
    </source>
</reference>
<keyword evidence="1" id="KW-0175">Coiled coil</keyword>
<organism evidence="3 4">
    <name type="scientific">Cladophialophora carrionii CBS 160.54</name>
    <dbReference type="NCBI Taxonomy" id="1279043"/>
    <lineage>
        <taxon>Eukaryota</taxon>
        <taxon>Fungi</taxon>
        <taxon>Dikarya</taxon>
        <taxon>Ascomycota</taxon>
        <taxon>Pezizomycotina</taxon>
        <taxon>Eurotiomycetes</taxon>
        <taxon>Chaetothyriomycetidae</taxon>
        <taxon>Chaetothyriales</taxon>
        <taxon>Herpotrichiellaceae</taxon>
        <taxon>Cladophialophora</taxon>
    </lineage>
</organism>
<feature type="coiled-coil region" evidence="1">
    <location>
        <begin position="430"/>
        <end position="464"/>
    </location>
</feature>
<dbReference type="OrthoDB" id="5428055at2759"/>
<feature type="region of interest" description="Disordered" evidence="2">
    <location>
        <begin position="558"/>
        <end position="598"/>
    </location>
</feature>
<dbReference type="AlphaFoldDB" id="V9DEZ2"/>
<name>V9DEZ2_9EURO</name>
<proteinExistence type="predicted"/>
<dbReference type="GeneID" id="19983139"/>
<sequence length="598" mass="67430">MPRSRDPIRGSEVVWHPEFTRRRRHLNLRDLGKSHLEWRAQSEADSGEEVDKLRDAQMDADIVPLFMRDNDEISAEADKVGAFCPGTTLRRLMAEGAEGGPSSSPRALLHERSIDGGVIGERRNKGPMTARQLYQALREPRCQSSQPQHSDVRHRHMFLNDLDPWAICAIFGTAPHYQRSAVASLVYRHLQARPCIRVKIHPQGQKFEFAFHLRYKVMRDSDTPNIDTRRFANGTALREYRNVSSLNLRGNQPQTHCYDAQISYLVAGRDESTSDTICVKDAYFDSKPDGTSLTDMYDEISQDADGTVAVDPSTCDEAEPDIPIPDPRQKFLRTLAYQLKGVTAESMRNVDRVYDSVRDYAQSEHDRQNPSEKCPSDPQIQAIDTIEWTAKVKELSQMLLMELTDLVHAIDEFLCKYQNLFQTQLCALSVSDINESLEELEGLKKTLQNAIARCESLNETEQNRLKQFPCEMGRKTEFISKSIYPVMIATGIFSMQDHVLPFKANTTAFVCALLIITFLIHLGYDPSWWQLVGSAADSVGLSQQIQAIYLRLPERVRTGSASSTPHPPSTDTPGSSAWTLPSWRRAGPQPTASVGMDV</sequence>
<dbReference type="Proteomes" id="UP000030678">
    <property type="component" value="Unassembled WGS sequence"/>
</dbReference>
<dbReference type="RefSeq" id="XP_008727207.1">
    <property type="nucleotide sequence ID" value="XM_008728985.1"/>
</dbReference>
<accession>V9DEZ2</accession>
<dbReference type="HOGENOM" id="CLU_528926_0_0_1"/>
<evidence type="ECO:0000256" key="1">
    <source>
        <dbReference type="SAM" id="Coils"/>
    </source>
</evidence>
<evidence type="ECO:0000313" key="4">
    <source>
        <dbReference type="Proteomes" id="UP000030678"/>
    </source>
</evidence>